<dbReference type="PANTHER" id="PTHR47280">
    <property type="entry name" value="PHEOPHYTINASE, CHLOROPLASTIC"/>
    <property type="match status" value="1"/>
</dbReference>
<evidence type="ECO:0000313" key="3">
    <source>
        <dbReference type="EMBL" id="CAK0783387.1"/>
    </source>
</evidence>
<organism evidence="3 4">
    <name type="scientific">Coccomyxa viridis</name>
    <dbReference type="NCBI Taxonomy" id="1274662"/>
    <lineage>
        <taxon>Eukaryota</taxon>
        <taxon>Viridiplantae</taxon>
        <taxon>Chlorophyta</taxon>
        <taxon>core chlorophytes</taxon>
        <taxon>Trebouxiophyceae</taxon>
        <taxon>Trebouxiophyceae incertae sedis</taxon>
        <taxon>Coccomyxaceae</taxon>
        <taxon>Coccomyxa</taxon>
    </lineage>
</organism>
<dbReference type="GO" id="GO:0009507">
    <property type="term" value="C:chloroplast"/>
    <property type="evidence" value="ECO:0007669"/>
    <property type="project" value="TreeGrafter"/>
</dbReference>
<dbReference type="InterPro" id="IPR000073">
    <property type="entry name" value="AB_hydrolase_1"/>
</dbReference>
<gene>
    <name evidence="3" type="ORF">CVIRNUC_006586</name>
</gene>
<dbReference type="Gene3D" id="3.40.50.1820">
    <property type="entry name" value="alpha/beta hydrolase"/>
    <property type="match status" value="1"/>
</dbReference>
<feature type="compositionally biased region" description="Basic and acidic residues" evidence="1">
    <location>
        <begin position="50"/>
        <end position="77"/>
    </location>
</feature>
<dbReference type="GO" id="GO:0080124">
    <property type="term" value="F:pheophytinase activity"/>
    <property type="evidence" value="ECO:0007669"/>
    <property type="project" value="InterPro"/>
</dbReference>
<evidence type="ECO:0000256" key="1">
    <source>
        <dbReference type="SAM" id="MobiDB-lite"/>
    </source>
</evidence>
<evidence type="ECO:0000313" key="4">
    <source>
        <dbReference type="Proteomes" id="UP001314263"/>
    </source>
</evidence>
<dbReference type="InterPro" id="IPR029058">
    <property type="entry name" value="AB_hydrolase_fold"/>
</dbReference>
<dbReference type="SUPFAM" id="SSF53474">
    <property type="entry name" value="alpha/beta-Hydrolases"/>
    <property type="match status" value="1"/>
</dbReference>
<sequence length="475" mass="52751">MVPDLPRHIYSRSLVLGQSFSSTSLGRRHSNSKGRRPFCPDGAQHTPNEALRECARSESEPRASIDSGELRNDTRKQESIELTERIGSHAEASTLATTSEEEAWLCEALKALVQKDSKWFSWRYGSKIHYRQKGDKGPCILLVHGFGVGSFQFIPLMDVLAEGHQVWALDLLGQGLSWPSAEALAEQELRLSIDTWTELLTDFVGSVIQRPVYVAGNSLGGYLACNLAARHGDLCLGALFLNATPFWAFNPPLDDRGLAARILRAIIPYDGVMPAPNTLKAIVRRLWWDTFIQEDTIRSVLQQVYIDRNAADARLLSNILAATAHELAVDAIVSIIFSPGTSRPFGAMAASLKVPSCLIYGREDPWVKPVWGQRLRRLLQGSQTAYFEISPAGHCPHDESPEAVSYCMRDWIASIEDSRKPSLAIGTELTMMSKAREVRVRHVSGEARTALERFAQFFHRLGDSYSGRSTGESNE</sequence>
<feature type="compositionally biased region" description="Basic residues" evidence="1">
    <location>
        <begin position="26"/>
        <end position="36"/>
    </location>
</feature>
<dbReference type="InterPro" id="IPR044211">
    <property type="entry name" value="PPH_chloroplastic"/>
</dbReference>
<name>A0AAV1IAZ6_9CHLO</name>
<keyword evidence="4" id="KW-1185">Reference proteome</keyword>
<comment type="caution">
    <text evidence="3">The sequence shown here is derived from an EMBL/GenBank/DDBJ whole genome shotgun (WGS) entry which is preliminary data.</text>
</comment>
<dbReference type="PANTHER" id="PTHR47280:SF1">
    <property type="entry name" value="PHEOPHYTINASE, CHLOROPLASTIC"/>
    <property type="match status" value="1"/>
</dbReference>
<protein>
    <recommendedName>
        <fullName evidence="2">AB hydrolase-1 domain-containing protein</fullName>
    </recommendedName>
</protein>
<dbReference type="Proteomes" id="UP001314263">
    <property type="component" value="Unassembled WGS sequence"/>
</dbReference>
<feature type="region of interest" description="Disordered" evidence="1">
    <location>
        <begin position="21"/>
        <end position="77"/>
    </location>
</feature>
<feature type="domain" description="AB hydrolase-1" evidence="2">
    <location>
        <begin position="140"/>
        <end position="404"/>
    </location>
</feature>
<proteinExistence type="predicted"/>
<dbReference type="Pfam" id="PF12697">
    <property type="entry name" value="Abhydrolase_6"/>
    <property type="match status" value="1"/>
</dbReference>
<dbReference type="AlphaFoldDB" id="A0AAV1IAZ6"/>
<evidence type="ECO:0000259" key="2">
    <source>
        <dbReference type="Pfam" id="PF12697"/>
    </source>
</evidence>
<accession>A0AAV1IAZ6</accession>
<dbReference type="GO" id="GO:0015996">
    <property type="term" value="P:chlorophyll catabolic process"/>
    <property type="evidence" value="ECO:0007669"/>
    <property type="project" value="InterPro"/>
</dbReference>
<reference evidence="3 4" key="1">
    <citation type="submission" date="2023-10" db="EMBL/GenBank/DDBJ databases">
        <authorList>
            <person name="Maclean D."/>
            <person name="Macfadyen A."/>
        </authorList>
    </citation>
    <scope>NUCLEOTIDE SEQUENCE [LARGE SCALE GENOMIC DNA]</scope>
</reference>
<dbReference type="EMBL" id="CAUYUE010000008">
    <property type="protein sequence ID" value="CAK0783387.1"/>
    <property type="molecule type" value="Genomic_DNA"/>
</dbReference>